<dbReference type="Proteomes" id="UP000281553">
    <property type="component" value="Unassembled WGS sequence"/>
</dbReference>
<accession>A0A3P7LTH4</accession>
<keyword evidence="2" id="KW-1185">Reference proteome</keyword>
<protein>
    <submittedName>
        <fullName evidence="1">Uncharacterized protein</fullName>
    </submittedName>
</protein>
<dbReference type="EMBL" id="UYRU01066083">
    <property type="protein sequence ID" value="VDN16510.1"/>
    <property type="molecule type" value="Genomic_DNA"/>
</dbReference>
<sequence>RYKRKLQFSAACPEEGYRFDKGELLCLLAFRRFTTSFVNSVLNGALFFHPPTETGNFLCLVPTGKECFELCQQHHCNEWSAFNFMYSKDTRIRRRYACRCVRPFNMCLYNYVR</sequence>
<evidence type="ECO:0000313" key="2">
    <source>
        <dbReference type="Proteomes" id="UP000281553"/>
    </source>
</evidence>
<feature type="non-terminal residue" evidence="1">
    <location>
        <position position="1"/>
    </location>
</feature>
<dbReference type="OrthoDB" id="6222109at2759"/>
<dbReference type="AlphaFoldDB" id="A0A3P7LTH4"/>
<proteinExistence type="predicted"/>
<organism evidence="1 2">
    <name type="scientific">Dibothriocephalus latus</name>
    <name type="common">Fish tapeworm</name>
    <name type="synonym">Diphyllobothrium latum</name>
    <dbReference type="NCBI Taxonomy" id="60516"/>
    <lineage>
        <taxon>Eukaryota</taxon>
        <taxon>Metazoa</taxon>
        <taxon>Spiralia</taxon>
        <taxon>Lophotrochozoa</taxon>
        <taxon>Platyhelminthes</taxon>
        <taxon>Cestoda</taxon>
        <taxon>Eucestoda</taxon>
        <taxon>Diphyllobothriidea</taxon>
        <taxon>Diphyllobothriidae</taxon>
        <taxon>Dibothriocephalus</taxon>
    </lineage>
</organism>
<reference evidence="1 2" key="1">
    <citation type="submission" date="2018-11" db="EMBL/GenBank/DDBJ databases">
        <authorList>
            <consortium name="Pathogen Informatics"/>
        </authorList>
    </citation>
    <scope>NUCLEOTIDE SEQUENCE [LARGE SCALE GENOMIC DNA]</scope>
</reference>
<evidence type="ECO:0000313" key="1">
    <source>
        <dbReference type="EMBL" id="VDN16510.1"/>
    </source>
</evidence>
<gene>
    <name evidence="1" type="ORF">DILT_LOCUS12341</name>
</gene>
<name>A0A3P7LTH4_DIBLA</name>